<comment type="caution">
    <text evidence="10">The sequence shown here is derived from an EMBL/GenBank/DDBJ whole genome shotgun (WGS) entry which is preliminary data.</text>
</comment>
<sequence>MTGAADDRLGRRHQDQPGAKPSSEPSSEQRIGWPVWRLAGVIVFGAFASGMDASLANIGLKSISSDLGSTLATTQWVTSGYLLALAVSLPLSGWLGRRYGPGRVWLASLVAFTVASGLCAAAPTVAGLIALRFLQGLAGGLLIPAGQTVLGRAVGSARLGRVMATLGIVVAVAPALGPVIGGLILHGGSWRWLFAINLPIGAVGLALGLRYLPRGERGRAPHLDWPGLLLISTGLPALVYALTAWGDRGSLAHPVVVGALAVGVGALAAFVARCLRHREPLLDLRLYRRNQVYRAATVTTGLTGMILFGSGLVFPLYLQVGQGQSVLATGLRLLGLGAATALVMPAAGRLTDRHGGGVVSAIGCATLVAVSVAFALLPLDAGEVVIQIVLALFGAATAFAAVPAGIAAYKTVTPEQLPDATTTVNIVQRVGGALGGALLAVVIARNLPDDPEGAFRHAFWLIALTGLLGLLSALWLHHALRGAEQSGRTGCAPRPGGGSAPVEPGAGVLEDA</sequence>
<evidence type="ECO:0000256" key="1">
    <source>
        <dbReference type="ARBA" id="ARBA00004651"/>
    </source>
</evidence>
<feature type="region of interest" description="Disordered" evidence="7">
    <location>
        <begin position="486"/>
        <end position="512"/>
    </location>
</feature>
<evidence type="ECO:0000313" key="11">
    <source>
        <dbReference type="Proteomes" id="UP001201873"/>
    </source>
</evidence>
<keyword evidence="5 8" id="KW-1133">Transmembrane helix</keyword>
<proteinExistence type="predicted"/>
<dbReference type="Gene3D" id="1.20.1250.20">
    <property type="entry name" value="MFS general substrate transporter like domains"/>
    <property type="match status" value="1"/>
</dbReference>
<dbReference type="Proteomes" id="UP001201873">
    <property type="component" value="Unassembled WGS sequence"/>
</dbReference>
<evidence type="ECO:0000256" key="5">
    <source>
        <dbReference type="ARBA" id="ARBA00022989"/>
    </source>
</evidence>
<dbReference type="Gene3D" id="1.20.1720.10">
    <property type="entry name" value="Multidrug resistance protein D"/>
    <property type="match status" value="1"/>
</dbReference>
<feature type="transmembrane region" description="Helical" evidence="8">
    <location>
        <begin position="225"/>
        <end position="245"/>
    </location>
</feature>
<dbReference type="Pfam" id="PF07690">
    <property type="entry name" value="MFS_1"/>
    <property type="match status" value="1"/>
</dbReference>
<dbReference type="PROSITE" id="PS50850">
    <property type="entry name" value="MFS"/>
    <property type="match status" value="1"/>
</dbReference>
<dbReference type="InterPro" id="IPR004638">
    <property type="entry name" value="EmrB-like"/>
</dbReference>
<keyword evidence="3" id="KW-1003">Cell membrane</keyword>
<feature type="transmembrane region" description="Helical" evidence="8">
    <location>
        <begin position="192"/>
        <end position="213"/>
    </location>
</feature>
<feature type="transmembrane region" description="Helical" evidence="8">
    <location>
        <begin position="76"/>
        <end position="95"/>
    </location>
</feature>
<gene>
    <name evidence="10" type="ORF">MXD59_01915</name>
</gene>
<feature type="transmembrane region" description="Helical" evidence="8">
    <location>
        <begin position="35"/>
        <end position="56"/>
    </location>
</feature>
<organism evidence="10 11">
    <name type="scientific">Frankia umida</name>
    <dbReference type="NCBI Taxonomy" id="573489"/>
    <lineage>
        <taxon>Bacteria</taxon>
        <taxon>Bacillati</taxon>
        <taxon>Actinomycetota</taxon>
        <taxon>Actinomycetes</taxon>
        <taxon>Frankiales</taxon>
        <taxon>Frankiaceae</taxon>
        <taxon>Frankia</taxon>
    </lineage>
</organism>
<keyword evidence="2" id="KW-0813">Transport</keyword>
<dbReference type="PANTHER" id="PTHR42718">
    <property type="entry name" value="MAJOR FACILITATOR SUPERFAMILY MULTIDRUG TRANSPORTER MFSC"/>
    <property type="match status" value="1"/>
</dbReference>
<protein>
    <submittedName>
        <fullName evidence="10">DHA2 family efflux MFS transporter permease subunit</fullName>
    </submittedName>
</protein>
<dbReference type="RefSeq" id="WP_248823173.1">
    <property type="nucleotide sequence ID" value="NZ_JALKFT010000001.1"/>
</dbReference>
<evidence type="ECO:0000256" key="7">
    <source>
        <dbReference type="SAM" id="MobiDB-lite"/>
    </source>
</evidence>
<feature type="transmembrane region" description="Helical" evidence="8">
    <location>
        <begin position="292"/>
        <end position="314"/>
    </location>
</feature>
<feature type="transmembrane region" description="Helical" evidence="8">
    <location>
        <begin position="385"/>
        <end position="409"/>
    </location>
</feature>
<feature type="compositionally biased region" description="Basic and acidic residues" evidence="7">
    <location>
        <begin position="1"/>
        <end position="15"/>
    </location>
</feature>
<evidence type="ECO:0000259" key="9">
    <source>
        <dbReference type="PROSITE" id="PS50850"/>
    </source>
</evidence>
<feature type="transmembrane region" description="Helical" evidence="8">
    <location>
        <begin position="104"/>
        <end position="123"/>
    </location>
</feature>
<comment type="subcellular location">
    <subcellularLocation>
        <location evidence="1">Cell membrane</location>
        <topology evidence="1">Multi-pass membrane protein</topology>
    </subcellularLocation>
</comment>
<dbReference type="SUPFAM" id="SSF103473">
    <property type="entry name" value="MFS general substrate transporter"/>
    <property type="match status" value="1"/>
</dbReference>
<feature type="transmembrane region" description="Helical" evidence="8">
    <location>
        <begin position="358"/>
        <end position="379"/>
    </location>
</feature>
<keyword evidence="11" id="KW-1185">Reference proteome</keyword>
<reference evidence="10 11" key="1">
    <citation type="submission" date="2022-04" db="EMBL/GenBank/DDBJ databases">
        <title>Genome diversity in the genus Frankia.</title>
        <authorList>
            <person name="Carlos-Shanley C."/>
            <person name="Hahn D."/>
        </authorList>
    </citation>
    <scope>NUCLEOTIDE SEQUENCE [LARGE SCALE GENOMIC DNA]</scope>
    <source>
        <strain evidence="10 11">Ag45/Mut15</strain>
    </source>
</reference>
<feature type="transmembrane region" description="Helical" evidence="8">
    <location>
        <begin position="162"/>
        <end position="186"/>
    </location>
</feature>
<evidence type="ECO:0000256" key="3">
    <source>
        <dbReference type="ARBA" id="ARBA00022475"/>
    </source>
</evidence>
<feature type="transmembrane region" description="Helical" evidence="8">
    <location>
        <begin position="459"/>
        <end position="476"/>
    </location>
</feature>
<dbReference type="PANTHER" id="PTHR42718:SF46">
    <property type="entry name" value="BLR6921 PROTEIN"/>
    <property type="match status" value="1"/>
</dbReference>
<feature type="domain" description="Major facilitator superfamily (MFS) profile" evidence="9">
    <location>
        <begin position="38"/>
        <end position="481"/>
    </location>
</feature>
<feature type="transmembrane region" description="Helical" evidence="8">
    <location>
        <begin position="129"/>
        <end position="150"/>
    </location>
</feature>
<evidence type="ECO:0000256" key="4">
    <source>
        <dbReference type="ARBA" id="ARBA00022692"/>
    </source>
</evidence>
<feature type="transmembrane region" description="Helical" evidence="8">
    <location>
        <begin position="430"/>
        <end position="447"/>
    </location>
</feature>
<evidence type="ECO:0000256" key="6">
    <source>
        <dbReference type="ARBA" id="ARBA00023136"/>
    </source>
</evidence>
<feature type="transmembrane region" description="Helical" evidence="8">
    <location>
        <begin position="251"/>
        <end position="272"/>
    </location>
</feature>
<feature type="region of interest" description="Disordered" evidence="7">
    <location>
        <begin position="1"/>
        <end position="28"/>
    </location>
</feature>
<evidence type="ECO:0000256" key="2">
    <source>
        <dbReference type="ARBA" id="ARBA00022448"/>
    </source>
</evidence>
<dbReference type="EMBL" id="JALKFT010000001">
    <property type="protein sequence ID" value="MCK9874547.1"/>
    <property type="molecule type" value="Genomic_DNA"/>
</dbReference>
<dbReference type="InterPro" id="IPR011701">
    <property type="entry name" value="MFS"/>
</dbReference>
<dbReference type="InterPro" id="IPR036259">
    <property type="entry name" value="MFS_trans_sf"/>
</dbReference>
<keyword evidence="4 8" id="KW-0812">Transmembrane</keyword>
<keyword evidence="6 8" id="KW-0472">Membrane</keyword>
<evidence type="ECO:0000313" key="10">
    <source>
        <dbReference type="EMBL" id="MCK9874547.1"/>
    </source>
</evidence>
<name>A0ABT0JSK6_9ACTN</name>
<evidence type="ECO:0000256" key="8">
    <source>
        <dbReference type="SAM" id="Phobius"/>
    </source>
</evidence>
<feature type="transmembrane region" description="Helical" evidence="8">
    <location>
        <begin position="326"/>
        <end position="346"/>
    </location>
</feature>
<dbReference type="NCBIfam" id="TIGR00711">
    <property type="entry name" value="efflux_EmrB"/>
    <property type="match status" value="1"/>
</dbReference>
<dbReference type="InterPro" id="IPR020846">
    <property type="entry name" value="MFS_dom"/>
</dbReference>
<accession>A0ABT0JSK6</accession>